<protein>
    <submittedName>
        <fullName evidence="2">ATP-binding protein</fullName>
    </submittedName>
</protein>
<keyword evidence="2" id="KW-0547">Nucleotide-binding</keyword>
<sequence>MQQYLRAAVLRGSGASTTACARSSASATPRGFSPQSNRASPEVARCLDADLAESLVLIVDEAVTNAVEHACPDTECHVTECHVTVVAGLARARGGIAVLVPDTDLWQDVRDPGYGGHGTALMSELSDRSSIETTERGNAVRLCWATPPSTAP</sequence>
<evidence type="ECO:0000259" key="1">
    <source>
        <dbReference type="Pfam" id="PF13581"/>
    </source>
</evidence>
<accession>A0ABU8MDE5</accession>
<evidence type="ECO:0000313" key="2">
    <source>
        <dbReference type="EMBL" id="MEJ2865366.1"/>
    </source>
</evidence>
<dbReference type="InterPro" id="IPR003594">
    <property type="entry name" value="HATPase_dom"/>
</dbReference>
<keyword evidence="3" id="KW-1185">Reference proteome</keyword>
<feature type="domain" description="Histidine kinase/HSP90-like ATPase" evidence="1">
    <location>
        <begin position="46"/>
        <end position="144"/>
    </location>
</feature>
<dbReference type="EMBL" id="JBBEGM010000017">
    <property type="protein sequence ID" value="MEJ2865366.1"/>
    <property type="molecule type" value="Genomic_DNA"/>
</dbReference>
<dbReference type="SUPFAM" id="SSF55874">
    <property type="entry name" value="ATPase domain of HSP90 chaperone/DNA topoisomerase II/histidine kinase"/>
    <property type="match status" value="1"/>
</dbReference>
<dbReference type="InterPro" id="IPR036890">
    <property type="entry name" value="HATPase_C_sf"/>
</dbReference>
<name>A0ABU8MDE5_9PSEU</name>
<gene>
    <name evidence="2" type="ORF">WCD58_29700</name>
</gene>
<proteinExistence type="predicted"/>
<organism evidence="2 3">
    <name type="scientific">Actinomycetospora flava</name>
    <dbReference type="NCBI Taxonomy" id="3129232"/>
    <lineage>
        <taxon>Bacteria</taxon>
        <taxon>Bacillati</taxon>
        <taxon>Actinomycetota</taxon>
        <taxon>Actinomycetes</taxon>
        <taxon>Pseudonocardiales</taxon>
        <taxon>Pseudonocardiaceae</taxon>
        <taxon>Actinomycetospora</taxon>
    </lineage>
</organism>
<dbReference type="Proteomes" id="UP001369736">
    <property type="component" value="Unassembled WGS sequence"/>
</dbReference>
<keyword evidence="2" id="KW-0067">ATP-binding</keyword>
<dbReference type="GO" id="GO:0005524">
    <property type="term" value="F:ATP binding"/>
    <property type="evidence" value="ECO:0007669"/>
    <property type="project" value="UniProtKB-KW"/>
</dbReference>
<evidence type="ECO:0000313" key="3">
    <source>
        <dbReference type="Proteomes" id="UP001369736"/>
    </source>
</evidence>
<dbReference type="Gene3D" id="3.30.565.10">
    <property type="entry name" value="Histidine kinase-like ATPase, C-terminal domain"/>
    <property type="match status" value="1"/>
</dbReference>
<reference evidence="2 3" key="1">
    <citation type="submission" date="2024-03" db="EMBL/GenBank/DDBJ databases">
        <title>Actinomycetospora sp. OC33-EN07, a novel actinomycete isolated from wild orchid (Aerides multiflora).</title>
        <authorList>
            <person name="Suriyachadkun C."/>
        </authorList>
    </citation>
    <scope>NUCLEOTIDE SEQUENCE [LARGE SCALE GENOMIC DNA]</scope>
    <source>
        <strain evidence="2 3">OC33-EN07</strain>
    </source>
</reference>
<dbReference type="Pfam" id="PF13581">
    <property type="entry name" value="HATPase_c_2"/>
    <property type="match status" value="1"/>
</dbReference>
<dbReference type="CDD" id="cd16936">
    <property type="entry name" value="HATPase_RsbW-like"/>
    <property type="match status" value="1"/>
</dbReference>
<dbReference type="RefSeq" id="WP_337706737.1">
    <property type="nucleotide sequence ID" value="NZ_JBBEGM010000017.1"/>
</dbReference>
<comment type="caution">
    <text evidence="2">The sequence shown here is derived from an EMBL/GenBank/DDBJ whole genome shotgun (WGS) entry which is preliminary data.</text>
</comment>